<dbReference type="OrthoDB" id="2789670at2759"/>
<evidence type="ECO:0000256" key="4">
    <source>
        <dbReference type="ARBA" id="ARBA00022617"/>
    </source>
</evidence>
<evidence type="ECO:0000256" key="3">
    <source>
        <dbReference type="ARBA" id="ARBA00010617"/>
    </source>
</evidence>
<dbReference type="GO" id="GO:0016705">
    <property type="term" value="F:oxidoreductase activity, acting on paired donors, with incorporation or reduction of molecular oxygen"/>
    <property type="evidence" value="ECO:0007669"/>
    <property type="project" value="InterPro"/>
</dbReference>
<dbReference type="InterPro" id="IPR036396">
    <property type="entry name" value="Cyt_P450_sf"/>
</dbReference>
<organism evidence="12 13">
    <name type="scientific">Rickenella mellea</name>
    <dbReference type="NCBI Taxonomy" id="50990"/>
    <lineage>
        <taxon>Eukaryota</taxon>
        <taxon>Fungi</taxon>
        <taxon>Dikarya</taxon>
        <taxon>Basidiomycota</taxon>
        <taxon>Agaricomycotina</taxon>
        <taxon>Agaricomycetes</taxon>
        <taxon>Hymenochaetales</taxon>
        <taxon>Rickenellaceae</taxon>
        <taxon>Rickenella</taxon>
    </lineage>
</organism>
<keyword evidence="5 9" id="KW-0479">Metal-binding</keyword>
<dbReference type="InterPro" id="IPR050364">
    <property type="entry name" value="Cytochrome_P450_fung"/>
</dbReference>
<feature type="binding site" description="axial binding residue" evidence="9">
    <location>
        <position position="441"/>
    </location>
    <ligand>
        <name>heme</name>
        <dbReference type="ChEBI" id="CHEBI:30413"/>
    </ligand>
    <ligandPart>
        <name>Fe</name>
        <dbReference type="ChEBI" id="CHEBI:18248"/>
    </ligandPart>
</feature>
<dbReference type="Proteomes" id="UP000294933">
    <property type="component" value="Unassembled WGS sequence"/>
</dbReference>
<dbReference type="PANTHER" id="PTHR46300:SF7">
    <property type="entry name" value="P450, PUTATIVE (EUROFUNG)-RELATED"/>
    <property type="match status" value="1"/>
</dbReference>
<dbReference type="GO" id="GO:0005506">
    <property type="term" value="F:iron ion binding"/>
    <property type="evidence" value="ECO:0007669"/>
    <property type="project" value="InterPro"/>
</dbReference>
<evidence type="ECO:0000256" key="11">
    <source>
        <dbReference type="SAM" id="Phobius"/>
    </source>
</evidence>
<evidence type="ECO:0000256" key="7">
    <source>
        <dbReference type="ARBA" id="ARBA00023004"/>
    </source>
</evidence>
<dbReference type="PRINTS" id="PR00385">
    <property type="entry name" value="P450"/>
</dbReference>
<evidence type="ECO:0000256" key="1">
    <source>
        <dbReference type="ARBA" id="ARBA00001971"/>
    </source>
</evidence>
<dbReference type="GO" id="GO:0020037">
    <property type="term" value="F:heme binding"/>
    <property type="evidence" value="ECO:0007669"/>
    <property type="project" value="InterPro"/>
</dbReference>
<dbReference type="PANTHER" id="PTHR46300">
    <property type="entry name" value="P450, PUTATIVE (EUROFUNG)-RELATED-RELATED"/>
    <property type="match status" value="1"/>
</dbReference>
<dbReference type="STRING" id="50990.A0A4Y7PYX4"/>
<dbReference type="VEuPathDB" id="FungiDB:BD410DRAFT_821884"/>
<keyword evidence="11" id="KW-0472">Membrane</keyword>
<dbReference type="EMBL" id="ML170189">
    <property type="protein sequence ID" value="TDL20291.1"/>
    <property type="molecule type" value="Genomic_DNA"/>
</dbReference>
<accession>A0A4Y7PYX4</accession>
<evidence type="ECO:0000313" key="13">
    <source>
        <dbReference type="Proteomes" id="UP000294933"/>
    </source>
</evidence>
<keyword evidence="11" id="KW-1133">Transmembrane helix</keyword>
<sequence length="514" mass="58140">MSLSTLLNYLEHSVVYVLVTLGVFLLYLRKQFKHAHPLPPGPPRLPIIGNFRDMPTKSEWLTYREWAKQYGDIIHVSIFAQSMIIINSYEKAFDLFERRSSNYSDRPNHVMMNDLWWRRHRKLFHQKFNVNAVQEYRPLQTEVTHDLLRRLLKNPPDFVAHLRYTAGALILRVAYGISIAPENDPNINTAEEALKALSATGRAGAYLVDTLPICKITSSPLLADRVKTQCDTFREWRKYVSSMKESPFAAVKKSMESGILNSGFAPSQLHTLEDKKRFTLEEEEIIKNTAASIYVAGTDTTVSAMSTFVLAMTLHPDIQRRAQQTIDLLLGGERLPEYSDRPYLPYIDAILKETIRWQSVLPLAVPHVSINDDVYDGYRIPAGSIVVGNAWSMLHNEKIYPNAFEFNPSRFLKTDGTGKLMINPDIPDPALVAFGFGRRVCAGQHFADESVWIAIVSVLSVYDVSKAVDDSGQEIIPAVEYTTGLLSFPEPFKCKITPRSPAAECLIRATTSDR</sequence>
<gene>
    <name evidence="12" type="ORF">BD410DRAFT_821884</name>
</gene>
<evidence type="ECO:0000256" key="10">
    <source>
        <dbReference type="RuleBase" id="RU000461"/>
    </source>
</evidence>
<keyword evidence="11" id="KW-0812">Transmembrane</keyword>
<dbReference type="PROSITE" id="PS00086">
    <property type="entry name" value="CYTOCHROME_P450"/>
    <property type="match status" value="1"/>
</dbReference>
<dbReference type="CDD" id="cd11065">
    <property type="entry name" value="CYP64-like"/>
    <property type="match status" value="1"/>
</dbReference>
<evidence type="ECO:0000256" key="5">
    <source>
        <dbReference type="ARBA" id="ARBA00022723"/>
    </source>
</evidence>
<keyword evidence="7 9" id="KW-0408">Iron</keyword>
<dbReference type="SUPFAM" id="SSF48264">
    <property type="entry name" value="Cytochrome P450"/>
    <property type="match status" value="1"/>
</dbReference>
<keyword evidence="13" id="KW-1185">Reference proteome</keyword>
<keyword evidence="4 9" id="KW-0349">Heme</keyword>
<comment type="cofactor">
    <cofactor evidence="1 9">
        <name>heme</name>
        <dbReference type="ChEBI" id="CHEBI:30413"/>
    </cofactor>
</comment>
<evidence type="ECO:0000256" key="2">
    <source>
        <dbReference type="ARBA" id="ARBA00005179"/>
    </source>
</evidence>
<comment type="similarity">
    <text evidence="3 10">Belongs to the cytochrome P450 family.</text>
</comment>
<dbReference type="Pfam" id="PF00067">
    <property type="entry name" value="p450"/>
    <property type="match status" value="1"/>
</dbReference>
<dbReference type="AlphaFoldDB" id="A0A4Y7PYX4"/>
<evidence type="ECO:0000256" key="9">
    <source>
        <dbReference type="PIRSR" id="PIRSR602401-1"/>
    </source>
</evidence>
<dbReference type="InterPro" id="IPR001128">
    <property type="entry name" value="Cyt_P450"/>
</dbReference>
<dbReference type="InterPro" id="IPR002401">
    <property type="entry name" value="Cyt_P450_E_grp-I"/>
</dbReference>
<dbReference type="InterPro" id="IPR017972">
    <property type="entry name" value="Cyt_P450_CS"/>
</dbReference>
<proteinExistence type="inferred from homology"/>
<evidence type="ECO:0000256" key="8">
    <source>
        <dbReference type="ARBA" id="ARBA00023033"/>
    </source>
</evidence>
<dbReference type="GO" id="GO:0004497">
    <property type="term" value="F:monooxygenase activity"/>
    <property type="evidence" value="ECO:0007669"/>
    <property type="project" value="UniProtKB-KW"/>
</dbReference>
<protein>
    <submittedName>
        <fullName evidence="12">Putative CyP450 monooxygenase</fullName>
    </submittedName>
</protein>
<evidence type="ECO:0000256" key="6">
    <source>
        <dbReference type="ARBA" id="ARBA00023002"/>
    </source>
</evidence>
<comment type="pathway">
    <text evidence="2">Secondary metabolite biosynthesis.</text>
</comment>
<reference evidence="12 13" key="1">
    <citation type="submission" date="2018-06" db="EMBL/GenBank/DDBJ databases">
        <title>A transcriptomic atlas of mushroom development highlights an independent origin of complex multicellularity.</title>
        <authorList>
            <consortium name="DOE Joint Genome Institute"/>
            <person name="Krizsan K."/>
            <person name="Almasi E."/>
            <person name="Merenyi Z."/>
            <person name="Sahu N."/>
            <person name="Viragh M."/>
            <person name="Koszo T."/>
            <person name="Mondo S."/>
            <person name="Kiss B."/>
            <person name="Balint B."/>
            <person name="Kues U."/>
            <person name="Barry K."/>
            <person name="Hegedus J.C."/>
            <person name="Henrissat B."/>
            <person name="Johnson J."/>
            <person name="Lipzen A."/>
            <person name="Ohm R."/>
            <person name="Nagy I."/>
            <person name="Pangilinan J."/>
            <person name="Yan J."/>
            <person name="Xiong Y."/>
            <person name="Grigoriev I.V."/>
            <person name="Hibbett D.S."/>
            <person name="Nagy L.G."/>
        </authorList>
    </citation>
    <scope>NUCLEOTIDE SEQUENCE [LARGE SCALE GENOMIC DNA]</scope>
    <source>
        <strain evidence="12 13">SZMC22713</strain>
    </source>
</reference>
<dbReference type="Gene3D" id="1.10.630.10">
    <property type="entry name" value="Cytochrome P450"/>
    <property type="match status" value="1"/>
</dbReference>
<evidence type="ECO:0000313" key="12">
    <source>
        <dbReference type="EMBL" id="TDL20291.1"/>
    </source>
</evidence>
<keyword evidence="8 10" id="KW-0503">Monooxygenase</keyword>
<feature type="transmembrane region" description="Helical" evidence="11">
    <location>
        <begin position="6"/>
        <end position="28"/>
    </location>
</feature>
<keyword evidence="6 10" id="KW-0560">Oxidoreductase</keyword>
<name>A0A4Y7PYX4_9AGAM</name>
<dbReference type="PRINTS" id="PR00463">
    <property type="entry name" value="EP450I"/>
</dbReference>